<keyword evidence="3 6" id="KW-0378">Hydrolase</keyword>
<dbReference type="InterPro" id="IPR001915">
    <property type="entry name" value="Peptidase_M48"/>
</dbReference>
<proteinExistence type="inferred from homology"/>
<dbReference type="GO" id="GO:0008237">
    <property type="term" value="F:metallopeptidase activity"/>
    <property type="evidence" value="ECO:0007669"/>
    <property type="project" value="UniProtKB-KW"/>
</dbReference>
<reference evidence="11" key="1">
    <citation type="journal article" date="2019" name="Int. J. Syst. Evol. Microbiol.">
        <title>The Global Catalogue of Microorganisms (GCM) 10K type strain sequencing project: providing services to taxonomists for standard genome sequencing and annotation.</title>
        <authorList>
            <consortium name="The Broad Institute Genomics Platform"/>
            <consortium name="The Broad Institute Genome Sequencing Center for Infectious Disease"/>
            <person name="Wu L."/>
            <person name="Ma J."/>
        </authorList>
    </citation>
    <scope>NUCLEOTIDE SEQUENCE [LARGE SCALE GENOMIC DNA]</scope>
    <source>
        <strain evidence="11">JCM 18424</strain>
    </source>
</reference>
<dbReference type="InterPro" id="IPR051156">
    <property type="entry name" value="Mito/Outer_Membr_Metalloprot"/>
</dbReference>
<accession>A0ABP9N0R5</accession>
<dbReference type="Pfam" id="PF01435">
    <property type="entry name" value="Peptidase_M48"/>
    <property type="match status" value="1"/>
</dbReference>
<evidence type="ECO:0000256" key="5">
    <source>
        <dbReference type="ARBA" id="ARBA00023049"/>
    </source>
</evidence>
<evidence type="ECO:0000256" key="6">
    <source>
        <dbReference type="RuleBase" id="RU003983"/>
    </source>
</evidence>
<protein>
    <submittedName>
        <fullName evidence="10">Metalloprotease LoiP</fullName>
    </submittedName>
</protein>
<dbReference type="Proteomes" id="UP001500631">
    <property type="component" value="Unassembled WGS sequence"/>
</dbReference>
<name>A0ABP9N0R5_9GAMM</name>
<evidence type="ECO:0000256" key="2">
    <source>
        <dbReference type="ARBA" id="ARBA00022723"/>
    </source>
</evidence>
<evidence type="ECO:0000313" key="10">
    <source>
        <dbReference type="EMBL" id="GAA5102597.1"/>
    </source>
</evidence>
<keyword evidence="2" id="KW-0479">Metal-binding</keyword>
<keyword evidence="4 6" id="KW-0862">Zinc</keyword>
<sequence>MKTGPFMKQSPLMILSTTALITLAGCKSLSLDDAMSLGAQSLQAMSLSDADVKNLSNQSCQQMDAQSKIAPANSTYTKRLNKIANSLGHNVNGTKVNYKVYLTKDVNAWAMANGCVRVYSGLMDKMTDNEIAGVLGHELGHVALGHTKKRLQVAYATDIARSAAAKSGNGIIADLSSSQLGNLAQTLVNSQFSQSQELEADNFSYNYLKSRKINPEGIATAFDKLGGNSSLLSSHPSSSKRSQNIRNRIAQDR</sequence>
<organism evidence="10 11">
    <name type="scientific">Wohlfahrtiimonas larvae</name>
    <dbReference type="NCBI Taxonomy" id="1157986"/>
    <lineage>
        <taxon>Bacteria</taxon>
        <taxon>Pseudomonadati</taxon>
        <taxon>Pseudomonadota</taxon>
        <taxon>Gammaproteobacteria</taxon>
        <taxon>Cardiobacteriales</taxon>
        <taxon>Ignatzschineriaceae</taxon>
        <taxon>Wohlfahrtiimonas</taxon>
    </lineage>
</organism>
<evidence type="ECO:0000256" key="8">
    <source>
        <dbReference type="SAM" id="SignalP"/>
    </source>
</evidence>
<evidence type="ECO:0000256" key="7">
    <source>
        <dbReference type="SAM" id="MobiDB-lite"/>
    </source>
</evidence>
<keyword evidence="11" id="KW-1185">Reference proteome</keyword>
<evidence type="ECO:0000256" key="1">
    <source>
        <dbReference type="ARBA" id="ARBA00022670"/>
    </source>
</evidence>
<dbReference type="PANTHER" id="PTHR22726">
    <property type="entry name" value="METALLOENDOPEPTIDASE OMA1"/>
    <property type="match status" value="1"/>
</dbReference>
<feature type="compositionally biased region" description="Low complexity" evidence="7">
    <location>
        <begin position="230"/>
        <end position="242"/>
    </location>
</feature>
<dbReference type="PANTHER" id="PTHR22726:SF8">
    <property type="entry name" value="METALLOPROTEASE YCAL"/>
    <property type="match status" value="1"/>
</dbReference>
<feature type="region of interest" description="Disordered" evidence="7">
    <location>
        <begin position="230"/>
        <end position="253"/>
    </location>
</feature>
<evidence type="ECO:0000313" key="11">
    <source>
        <dbReference type="Proteomes" id="UP001500631"/>
    </source>
</evidence>
<dbReference type="EMBL" id="BAABKE010000007">
    <property type="protein sequence ID" value="GAA5102597.1"/>
    <property type="molecule type" value="Genomic_DNA"/>
</dbReference>
<keyword evidence="8" id="KW-0732">Signal</keyword>
<comment type="similarity">
    <text evidence="6">Belongs to the peptidase M48 family.</text>
</comment>
<feature type="chain" id="PRO_5047323912" evidence="8">
    <location>
        <begin position="25"/>
        <end position="253"/>
    </location>
</feature>
<dbReference type="Gene3D" id="3.30.2010.10">
    <property type="entry name" value="Metalloproteases ('zincins'), catalytic domain"/>
    <property type="match status" value="1"/>
</dbReference>
<evidence type="ECO:0000256" key="3">
    <source>
        <dbReference type="ARBA" id="ARBA00022801"/>
    </source>
</evidence>
<evidence type="ECO:0000259" key="9">
    <source>
        <dbReference type="Pfam" id="PF01435"/>
    </source>
</evidence>
<keyword evidence="5 6" id="KW-0482">Metalloprotease</keyword>
<comment type="cofactor">
    <cofactor evidence="6">
        <name>Zn(2+)</name>
        <dbReference type="ChEBI" id="CHEBI:29105"/>
    </cofactor>
    <text evidence="6">Binds 1 zinc ion per subunit.</text>
</comment>
<evidence type="ECO:0000256" key="4">
    <source>
        <dbReference type="ARBA" id="ARBA00022833"/>
    </source>
</evidence>
<comment type="caution">
    <text evidence="10">The sequence shown here is derived from an EMBL/GenBank/DDBJ whole genome shotgun (WGS) entry which is preliminary data.</text>
</comment>
<gene>
    <name evidence="10" type="primary">loiP</name>
    <name evidence="10" type="ORF">GCM10023338_20040</name>
</gene>
<feature type="domain" description="Peptidase M48" evidence="9">
    <location>
        <begin position="80"/>
        <end position="248"/>
    </location>
</feature>
<dbReference type="PROSITE" id="PS51257">
    <property type="entry name" value="PROKAR_LIPOPROTEIN"/>
    <property type="match status" value="1"/>
</dbReference>
<feature type="signal peptide" evidence="8">
    <location>
        <begin position="1"/>
        <end position="24"/>
    </location>
</feature>
<keyword evidence="1 6" id="KW-0645">Protease</keyword>